<dbReference type="GO" id="GO:0005634">
    <property type="term" value="C:nucleus"/>
    <property type="evidence" value="ECO:0007669"/>
    <property type="project" value="TreeGrafter"/>
</dbReference>
<evidence type="ECO:0000313" key="4">
    <source>
        <dbReference type="Proteomes" id="UP000515160"/>
    </source>
</evidence>
<dbReference type="GO" id="GO:0031267">
    <property type="term" value="F:small GTPase binding"/>
    <property type="evidence" value="ECO:0007669"/>
    <property type="project" value="TreeGrafter"/>
</dbReference>
<organism evidence="4 5">
    <name type="scientific">Drosophila albomicans</name>
    <name type="common">Fruit fly</name>
    <dbReference type="NCBI Taxonomy" id="7291"/>
    <lineage>
        <taxon>Eukaryota</taxon>
        <taxon>Metazoa</taxon>
        <taxon>Ecdysozoa</taxon>
        <taxon>Arthropoda</taxon>
        <taxon>Hexapoda</taxon>
        <taxon>Insecta</taxon>
        <taxon>Pterygota</taxon>
        <taxon>Neoptera</taxon>
        <taxon>Endopterygota</taxon>
        <taxon>Diptera</taxon>
        <taxon>Brachycera</taxon>
        <taxon>Muscomorpha</taxon>
        <taxon>Ephydroidea</taxon>
        <taxon>Drosophilidae</taxon>
        <taxon>Drosophila</taxon>
    </lineage>
</organism>
<evidence type="ECO:0000313" key="5">
    <source>
        <dbReference type="RefSeq" id="XP_034104743.1"/>
    </source>
</evidence>
<dbReference type="RefSeq" id="XP_034104743.1">
    <property type="nucleotide sequence ID" value="XM_034248852.2"/>
</dbReference>
<dbReference type="GeneID" id="117568306"/>
<dbReference type="AlphaFoldDB" id="A0A6P8WZ61"/>
<accession>A0A6P8WZ61</accession>
<protein>
    <submittedName>
        <fullName evidence="5">Leucine-rich repeat-containing protein 34</fullName>
    </submittedName>
</protein>
<keyword evidence="3" id="KW-0677">Repeat</keyword>
<dbReference type="GO" id="GO:0048471">
    <property type="term" value="C:perinuclear region of cytoplasm"/>
    <property type="evidence" value="ECO:0007669"/>
    <property type="project" value="TreeGrafter"/>
</dbReference>
<dbReference type="Proteomes" id="UP000515160">
    <property type="component" value="Chromosome 3"/>
</dbReference>
<evidence type="ECO:0000256" key="2">
    <source>
        <dbReference type="ARBA" id="ARBA00022614"/>
    </source>
</evidence>
<dbReference type="OrthoDB" id="272549at2759"/>
<sequence>MLPCKYAPNSNVEESIIKGRLLSTLLLECWQREYDKRPYTNFRFRRLDFEERLKRRYHCFGDFRVIVKFLLKHELSSVSIWSIFVSKADPHLLLDFVHSLLHVPRIELRLMHLPEEFFVMLRLNANKMKVGMLSLEGTPLTDEKAKQLREFLLASKTLHTLNVCSCSLSLYNFATVADGVHKSSKMRNFYVSRLLALNLSMDSEKIASMVGSLLMQNKLVELTMEQCEFLALDMEIVAEYLENKHCSLRKLKLAYNLISADGALFLMRAIAKGGTLELLDISTNSIGSHGGEWVAHYFSSCNMLQHLYLNDNRIGAEAINLLLLTIKKPCRIRRLQIYGNQFNSRSAMILRRLLDAQVIMQEEIDISYTYDEALEDYRIVPWR</sequence>
<proteinExistence type="predicted"/>
<name>A0A6P8WZ61_DROAB</name>
<keyword evidence="4" id="KW-1185">Reference proteome</keyword>
<keyword evidence="2" id="KW-0433">Leucine-rich repeat</keyword>
<reference evidence="5" key="1">
    <citation type="submission" date="2025-08" db="UniProtKB">
        <authorList>
            <consortium name="RefSeq"/>
        </authorList>
    </citation>
    <scope>IDENTIFICATION</scope>
    <source>
        <strain evidence="5">15112-1751.03</strain>
        <tissue evidence="5">Whole Adult</tissue>
    </source>
</reference>
<dbReference type="SMART" id="SM00368">
    <property type="entry name" value="LRR_RI"/>
    <property type="match status" value="6"/>
</dbReference>
<gene>
    <name evidence="5" type="primary">LOC117568306</name>
</gene>
<dbReference type="GO" id="GO:0006913">
    <property type="term" value="P:nucleocytoplasmic transport"/>
    <property type="evidence" value="ECO:0007669"/>
    <property type="project" value="TreeGrafter"/>
</dbReference>
<dbReference type="PANTHER" id="PTHR24113">
    <property type="entry name" value="RAN GTPASE-ACTIVATING PROTEIN 1"/>
    <property type="match status" value="1"/>
</dbReference>
<evidence type="ECO:0000256" key="3">
    <source>
        <dbReference type="ARBA" id="ARBA00022737"/>
    </source>
</evidence>
<dbReference type="InterPro" id="IPR032675">
    <property type="entry name" value="LRR_dom_sf"/>
</dbReference>
<evidence type="ECO:0000256" key="1">
    <source>
        <dbReference type="ARBA" id="ARBA00022468"/>
    </source>
</evidence>
<dbReference type="GO" id="GO:0005096">
    <property type="term" value="F:GTPase activator activity"/>
    <property type="evidence" value="ECO:0007669"/>
    <property type="project" value="UniProtKB-KW"/>
</dbReference>
<dbReference type="InterPro" id="IPR027038">
    <property type="entry name" value="RanGap"/>
</dbReference>
<dbReference type="Gene3D" id="3.80.10.10">
    <property type="entry name" value="Ribonuclease Inhibitor"/>
    <property type="match status" value="2"/>
</dbReference>
<dbReference type="PANTHER" id="PTHR24113:SF12">
    <property type="entry name" value="RAN GTPASE-ACTIVATING PROTEIN 1"/>
    <property type="match status" value="1"/>
</dbReference>
<keyword evidence="1" id="KW-0343">GTPase activation</keyword>
<dbReference type="SUPFAM" id="SSF52047">
    <property type="entry name" value="RNI-like"/>
    <property type="match status" value="1"/>
</dbReference>
<dbReference type="GO" id="GO:0005829">
    <property type="term" value="C:cytosol"/>
    <property type="evidence" value="ECO:0007669"/>
    <property type="project" value="TreeGrafter"/>
</dbReference>